<keyword evidence="9" id="KW-1185">Reference proteome</keyword>
<dbReference type="PANTHER" id="PTHR43820:SF4">
    <property type="entry name" value="HIGH-AFFINITY BRANCHED-CHAIN AMINO ACID TRANSPORT ATP-BINDING PROTEIN LIVF"/>
    <property type="match status" value="1"/>
</dbReference>
<dbReference type="Proteomes" id="UP001500957">
    <property type="component" value="Unassembled WGS sequence"/>
</dbReference>
<evidence type="ECO:0000256" key="1">
    <source>
        <dbReference type="ARBA" id="ARBA00005417"/>
    </source>
</evidence>
<feature type="region of interest" description="Disordered" evidence="6">
    <location>
        <begin position="238"/>
        <end position="272"/>
    </location>
</feature>
<dbReference type="Gene3D" id="3.40.50.300">
    <property type="entry name" value="P-loop containing nucleotide triphosphate hydrolases"/>
    <property type="match status" value="1"/>
</dbReference>
<dbReference type="InterPro" id="IPR017871">
    <property type="entry name" value="ABC_transporter-like_CS"/>
</dbReference>
<evidence type="ECO:0000256" key="3">
    <source>
        <dbReference type="ARBA" id="ARBA00022741"/>
    </source>
</evidence>
<protein>
    <submittedName>
        <fullName evidence="8">ABC transporter ATP-binding protein</fullName>
    </submittedName>
</protein>
<organism evidence="8 9">
    <name type="scientific">Sporichthya brevicatena</name>
    <dbReference type="NCBI Taxonomy" id="171442"/>
    <lineage>
        <taxon>Bacteria</taxon>
        <taxon>Bacillati</taxon>
        <taxon>Actinomycetota</taxon>
        <taxon>Actinomycetes</taxon>
        <taxon>Sporichthyales</taxon>
        <taxon>Sporichthyaceae</taxon>
        <taxon>Sporichthya</taxon>
    </lineage>
</organism>
<evidence type="ECO:0000256" key="5">
    <source>
        <dbReference type="ARBA" id="ARBA00022970"/>
    </source>
</evidence>
<dbReference type="InterPro" id="IPR052156">
    <property type="entry name" value="BCAA_Transport_ATP-bd_LivF"/>
</dbReference>
<keyword evidence="2" id="KW-0813">Transport</keyword>
<dbReference type="SUPFAM" id="SSF52540">
    <property type="entry name" value="P-loop containing nucleoside triphosphate hydrolases"/>
    <property type="match status" value="1"/>
</dbReference>
<proteinExistence type="inferred from homology"/>
<dbReference type="InterPro" id="IPR003593">
    <property type="entry name" value="AAA+_ATPase"/>
</dbReference>
<evidence type="ECO:0000256" key="4">
    <source>
        <dbReference type="ARBA" id="ARBA00022840"/>
    </source>
</evidence>
<sequence length="272" mass="28690">MLLQVSDLTVRYGRTIQGLADVDVDVPEGSVTAVLGANGAGKSTLLRAISGTLPLHRGKVAQGKVSLEGRDITRLDPAEIVAAGVVQVPENRQIFGTMTVEENLRAGALIVPKDKRGPARDRVYELFPRLLERRTQRAGLLSGGEQQMLAMGRALMSSPKLLLLDEPSLGLAPKMITLIGEIISEINAAGTAVLLVEQNAAMALKVAQNVVVLEVGRLALTGTAADVKDSPELAALYLGGHGDSHESDAQSDGEAAAPRTPVARRTLSKWQG</sequence>
<reference evidence="8 9" key="1">
    <citation type="journal article" date="2019" name="Int. J. Syst. Evol. Microbiol.">
        <title>The Global Catalogue of Microorganisms (GCM) 10K type strain sequencing project: providing services to taxonomists for standard genome sequencing and annotation.</title>
        <authorList>
            <consortium name="The Broad Institute Genomics Platform"/>
            <consortium name="The Broad Institute Genome Sequencing Center for Infectious Disease"/>
            <person name="Wu L."/>
            <person name="Ma J."/>
        </authorList>
    </citation>
    <scope>NUCLEOTIDE SEQUENCE [LARGE SCALE GENOMIC DNA]</scope>
    <source>
        <strain evidence="8 9">JCM 10671</strain>
    </source>
</reference>
<dbReference type="InterPro" id="IPR027417">
    <property type="entry name" value="P-loop_NTPase"/>
</dbReference>
<evidence type="ECO:0000256" key="2">
    <source>
        <dbReference type="ARBA" id="ARBA00022448"/>
    </source>
</evidence>
<feature type="domain" description="ABC transporter" evidence="7">
    <location>
        <begin position="3"/>
        <end position="240"/>
    </location>
</feature>
<feature type="compositionally biased region" description="Low complexity" evidence="6">
    <location>
        <begin position="255"/>
        <end position="265"/>
    </location>
</feature>
<comment type="caution">
    <text evidence="8">The sequence shown here is derived from an EMBL/GenBank/DDBJ whole genome shotgun (WGS) entry which is preliminary data.</text>
</comment>
<dbReference type="InterPro" id="IPR003439">
    <property type="entry name" value="ABC_transporter-like_ATP-bd"/>
</dbReference>
<gene>
    <name evidence="8" type="ORF">GCM10009547_02610</name>
</gene>
<evidence type="ECO:0000313" key="9">
    <source>
        <dbReference type="Proteomes" id="UP001500957"/>
    </source>
</evidence>
<dbReference type="PROSITE" id="PS00211">
    <property type="entry name" value="ABC_TRANSPORTER_1"/>
    <property type="match status" value="1"/>
</dbReference>
<dbReference type="Pfam" id="PF00005">
    <property type="entry name" value="ABC_tran"/>
    <property type="match status" value="1"/>
</dbReference>
<dbReference type="SMART" id="SM00382">
    <property type="entry name" value="AAA"/>
    <property type="match status" value="1"/>
</dbReference>
<dbReference type="PROSITE" id="PS50893">
    <property type="entry name" value="ABC_TRANSPORTER_2"/>
    <property type="match status" value="1"/>
</dbReference>
<dbReference type="EMBL" id="BAAAHE010000004">
    <property type="protein sequence ID" value="GAA0604353.1"/>
    <property type="molecule type" value="Genomic_DNA"/>
</dbReference>
<keyword evidence="3" id="KW-0547">Nucleotide-binding</keyword>
<keyword evidence="4 8" id="KW-0067">ATP-binding</keyword>
<evidence type="ECO:0000259" key="7">
    <source>
        <dbReference type="PROSITE" id="PS50893"/>
    </source>
</evidence>
<accession>A0ABN1G543</accession>
<comment type="similarity">
    <text evidence="1">Belongs to the ABC transporter superfamily.</text>
</comment>
<dbReference type="CDD" id="cd03224">
    <property type="entry name" value="ABC_TM1139_LivF_branched"/>
    <property type="match status" value="1"/>
</dbReference>
<dbReference type="PANTHER" id="PTHR43820">
    <property type="entry name" value="HIGH-AFFINITY BRANCHED-CHAIN AMINO ACID TRANSPORT ATP-BINDING PROTEIN LIVF"/>
    <property type="match status" value="1"/>
</dbReference>
<evidence type="ECO:0000313" key="8">
    <source>
        <dbReference type="EMBL" id="GAA0604353.1"/>
    </source>
</evidence>
<evidence type="ECO:0000256" key="6">
    <source>
        <dbReference type="SAM" id="MobiDB-lite"/>
    </source>
</evidence>
<name>A0ABN1G543_9ACTN</name>
<dbReference type="GO" id="GO:0005524">
    <property type="term" value="F:ATP binding"/>
    <property type="evidence" value="ECO:0007669"/>
    <property type="project" value="UniProtKB-KW"/>
</dbReference>
<keyword evidence="5" id="KW-0029">Amino-acid transport</keyword>